<gene>
    <name evidence="1" type="ORF">PoB_006369700</name>
</gene>
<proteinExistence type="predicted"/>
<evidence type="ECO:0000313" key="2">
    <source>
        <dbReference type="Proteomes" id="UP000735302"/>
    </source>
</evidence>
<comment type="caution">
    <text evidence="1">The sequence shown here is derived from an EMBL/GenBank/DDBJ whole genome shotgun (WGS) entry which is preliminary data.</text>
</comment>
<dbReference type="Proteomes" id="UP000735302">
    <property type="component" value="Unassembled WGS sequence"/>
</dbReference>
<name>A0AAV4CZ11_9GAST</name>
<accession>A0AAV4CZ11</accession>
<reference evidence="1 2" key="1">
    <citation type="journal article" date="2021" name="Elife">
        <title>Chloroplast acquisition without the gene transfer in kleptoplastic sea slugs, Plakobranchus ocellatus.</title>
        <authorList>
            <person name="Maeda T."/>
            <person name="Takahashi S."/>
            <person name="Yoshida T."/>
            <person name="Shimamura S."/>
            <person name="Takaki Y."/>
            <person name="Nagai Y."/>
            <person name="Toyoda A."/>
            <person name="Suzuki Y."/>
            <person name="Arimoto A."/>
            <person name="Ishii H."/>
            <person name="Satoh N."/>
            <person name="Nishiyama T."/>
            <person name="Hasebe M."/>
            <person name="Maruyama T."/>
            <person name="Minagawa J."/>
            <person name="Obokata J."/>
            <person name="Shigenobu S."/>
        </authorList>
    </citation>
    <scope>NUCLEOTIDE SEQUENCE [LARGE SCALE GENOMIC DNA]</scope>
</reference>
<sequence length="194" mass="22108">MKQVVLPKSLRGYVMSVAHDSISRALIGITEKGAKQLLLAKVGRRCDKILPVLLSFSANAALDNQPITLGLQGGTAGVNSLELFCGRTKRGPLHILRELWSKEIQEPDVQSTYEYVLNIRDRLDHILEIARENMQEAYIMHKYFYDRTAGRRKFSVGNKMLILLPTESNNLLVQSKRLFDIFGDSDEVYKERDR</sequence>
<dbReference type="EMBL" id="BLXT01007177">
    <property type="protein sequence ID" value="GFO37192.1"/>
    <property type="molecule type" value="Genomic_DNA"/>
</dbReference>
<organism evidence="1 2">
    <name type="scientific">Plakobranchus ocellatus</name>
    <dbReference type="NCBI Taxonomy" id="259542"/>
    <lineage>
        <taxon>Eukaryota</taxon>
        <taxon>Metazoa</taxon>
        <taxon>Spiralia</taxon>
        <taxon>Lophotrochozoa</taxon>
        <taxon>Mollusca</taxon>
        <taxon>Gastropoda</taxon>
        <taxon>Heterobranchia</taxon>
        <taxon>Euthyneura</taxon>
        <taxon>Panpulmonata</taxon>
        <taxon>Sacoglossa</taxon>
        <taxon>Placobranchoidea</taxon>
        <taxon>Plakobranchidae</taxon>
        <taxon>Plakobranchus</taxon>
    </lineage>
</organism>
<keyword evidence="1" id="KW-0695">RNA-directed DNA polymerase</keyword>
<dbReference type="AlphaFoldDB" id="A0AAV4CZ11"/>
<keyword evidence="1" id="KW-0548">Nucleotidyltransferase</keyword>
<dbReference type="GO" id="GO:0003964">
    <property type="term" value="F:RNA-directed DNA polymerase activity"/>
    <property type="evidence" value="ECO:0007669"/>
    <property type="project" value="UniProtKB-KW"/>
</dbReference>
<evidence type="ECO:0000313" key="1">
    <source>
        <dbReference type="EMBL" id="GFO37192.1"/>
    </source>
</evidence>
<keyword evidence="2" id="KW-1185">Reference proteome</keyword>
<protein>
    <submittedName>
        <fullName evidence="1">Reverse transcriptase</fullName>
    </submittedName>
</protein>
<keyword evidence="1" id="KW-0808">Transferase</keyword>